<dbReference type="InterPro" id="IPR011333">
    <property type="entry name" value="SKP1/BTB/POZ_sf"/>
</dbReference>
<dbReference type="PROSITE" id="PS50097">
    <property type="entry name" value="BTB"/>
    <property type="match status" value="1"/>
</dbReference>
<dbReference type="Pfam" id="PF00651">
    <property type="entry name" value="BTB"/>
    <property type="match status" value="1"/>
</dbReference>
<sequence>MDAAEIEAKDLLPVSKTVEIKVIEEDREKTFTLCREQIIECSPYFEAAFTGSFREADDGFIELRDTEIETFETFFGWLRHWGP</sequence>
<gene>
    <name evidence="2" type="ORF">K458DRAFT_382347</name>
</gene>
<dbReference type="InterPro" id="IPR000210">
    <property type="entry name" value="BTB/POZ_dom"/>
</dbReference>
<dbReference type="SUPFAM" id="SSF54695">
    <property type="entry name" value="POZ domain"/>
    <property type="match status" value="1"/>
</dbReference>
<dbReference type="OrthoDB" id="194443at2759"/>
<name>A0A6G1JKT8_9PLEO</name>
<evidence type="ECO:0000259" key="1">
    <source>
        <dbReference type="PROSITE" id="PS50097"/>
    </source>
</evidence>
<dbReference type="EMBL" id="MU005570">
    <property type="protein sequence ID" value="KAF2690769.1"/>
    <property type="molecule type" value="Genomic_DNA"/>
</dbReference>
<organism evidence="2 3">
    <name type="scientific">Lentithecium fluviatile CBS 122367</name>
    <dbReference type="NCBI Taxonomy" id="1168545"/>
    <lineage>
        <taxon>Eukaryota</taxon>
        <taxon>Fungi</taxon>
        <taxon>Dikarya</taxon>
        <taxon>Ascomycota</taxon>
        <taxon>Pezizomycotina</taxon>
        <taxon>Dothideomycetes</taxon>
        <taxon>Pleosporomycetidae</taxon>
        <taxon>Pleosporales</taxon>
        <taxon>Massarineae</taxon>
        <taxon>Lentitheciaceae</taxon>
        <taxon>Lentithecium</taxon>
    </lineage>
</organism>
<evidence type="ECO:0000313" key="2">
    <source>
        <dbReference type="EMBL" id="KAF2690769.1"/>
    </source>
</evidence>
<keyword evidence="3" id="KW-1185">Reference proteome</keyword>
<feature type="domain" description="BTB" evidence="1">
    <location>
        <begin position="18"/>
        <end position="79"/>
    </location>
</feature>
<dbReference type="Proteomes" id="UP000799291">
    <property type="component" value="Unassembled WGS sequence"/>
</dbReference>
<dbReference type="AlphaFoldDB" id="A0A6G1JKT8"/>
<reference evidence="2" key="1">
    <citation type="journal article" date="2020" name="Stud. Mycol.">
        <title>101 Dothideomycetes genomes: a test case for predicting lifestyles and emergence of pathogens.</title>
        <authorList>
            <person name="Haridas S."/>
            <person name="Albert R."/>
            <person name="Binder M."/>
            <person name="Bloem J."/>
            <person name="Labutti K."/>
            <person name="Salamov A."/>
            <person name="Andreopoulos B."/>
            <person name="Baker S."/>
            <person name="Barry K."/>
            <person name="Bills G."/>
            <person name="Bluhm B."/>
            <person name="Cannon C."/>
            <person name="Castanera R."/>
            <person name="Culley D."/>
            <person name="Daum C."/>
            <person name="Ezra D."/>
            <person name="Gonzalez J."/>
            <person name="Henrissat B."/>
            <person name="Kuo A."/>
            <person name="Liang C."/>
            <person name="Lipzen A."/>
            <person name="Lutzoni F."/>
            <person name="Magnuson J."/>
            <person name="Mondo S."/>
            <person name="Nolan M."/>
            <person name="Ohm R."/>
            <person name="Pangilinan J."/>
            <person name="Park H.-J."/>
            <person name="Ramirez L."/>
            <person name="Alfaro M."/>
            <person name="Sun H."/>
            <person name="Tritt A."/>
            <person name="Yoshinaga Y."/>
            <person name="Zwiers L.-H."/>
            <person name="Turgeon B."/>
            <person name="Goodwin S."/>
            <person name="Spatafora J."/>
            <person name="Crous P."/>
            <person name="Grigoriev I."/>
        </authorList>
    </citation>
    <scope>NUCLEOTIDE SEQUENCE</scope>
    <source>
        <strain evidence="2">CBS 122367</strain>
    </source>
</reference>
<dbReference type="CDD" id="cd18186">
    <property type="entry name" value="BTB_POZ_ZBTB_KLHL-like"/>
    <property type="match status" value="1"/>
</dbReference>
<dbReference type="Gene3D" id="3.30.710.10">
    <property type="entry name" value="Potassium Channel Kv1.1, Chain A"/>
    <property type="match status" value="1"/>
</dbReference>
<proteinExistence type="predicted"/>
<protein>
    <recommendedName>
        <fullName evidence="1">BTB domain-containing protein</fullName>
    </recommendedName>
</protein>
<accession>A0A6G1JKT8</accession>
<evidence type="ECO:0000313" key="3">
    <source>
        <dbReference type="Proteomes" id="UP000799291"/>
    </source>
</evidence>